<evidence type="ECO:0000256" key="1">
    <source>
        <dbReference type="SAM" id="SignalP"/>
    </source>
</evidence>
<reference evidence="2 3" key="1">
    <citation type="submission" date="2016-10" db="EMBL/GenBank/DDBJ databases">
        <authorList>
            <person name="de Groot N.N."/>
        </authorList>
    </citation>
    <scope>NUCLEOTIDE SEQUENCE [LARGE SCALE GENOMIC DNA]</scope>
    <source>
        <strain evidence="2 3">CPCC 202699</strain>
    </source>
</reference>
<sequence>MSCVRIKRALTILMILCALVAGVSAPATGASGFQVQAWLYPGPSGSATCSAKSEYADGRARQGVLKAEYYTIDRTGTAVRLSSSNPDYACNGYSRSNAEHLKANSSEQYVTVSLSGIAAERALTGDTAKVEAAVQTLTRFTADIGFTGVDIDFENYWDWTGDDAGNFYDFLSALADALHDSGLKLQVEGPPDLETEFNYGTALAVGADEVVMMAYDAQYHSPAGGPCLGFAPYDWMEYLVSGALAQIPASRRGRFVAGLPSEAYISGTDCENVRGNLTLRDVRAAPGFSSDPKVIESRRDPASGEIRWTSGGRFYDYVDQKALDSKLALVRGLGVTKVSVWALGGGNPWFSASALH</sequence>
<dbReference type="InterPro" id="IPR017853">
    <property type="entry name" value="GH"/>
</dbReference>
<dbReference type="STRING" id="589385.SAMN05421504_10456"/>
<dbReference type="AlphaFoldDB" id="A0A1H3FZA8"/>
<dbReference type="SUPFAM" id="SSF51445">
    <property type="entry name" value="(Trans)glycosidases"/>
    <property type="match status" value="1"/>
</dbReference>
<accession>A0A1H3FZA8</accession>
<gene>
    <name evidence="2" type="ORF">SAMN05421504_10456</name>
</gene>
<dbReference type="EMBL" id="FNON01000004">
    <property type="protein sequence ID" value="SDX96240.1"/>
    <property type="molecule type" value="Genomic_DNA"/>
</dbReference>
<dbReference type="Proteomes" id="UP000199515">
    <property type="component" value="Unassembled WGS sequence"/>
</dbReference>
<name>A0A1H3FZA8_9PSEU</name>
<protein>
    <submittedName>
        <fullName evidence="2">Spore germination protein YaaH</fullName>
    </submittedName>
</protein>
<dbReference type="PANTHER" id="PTHR46066">
    <property type="entry name" value="CHITINASE DOMAIN-CONTAINING PROTEIN 1 FAMILY MEMBER"/>
    <property type="match status" value="1"/>
</dbReference>
<dbReference type="PANTHER" id="PTHR46066:SF2">
    <property type="entry name" value="CHITINASE DOMAIN-CONTAINING PROTEIN 1"/>
    <property type="match status" value="1"/>
</dbReference>
<proteinExistence type="predicted"/>
<dbReference type="RefSeq" id="WP_091290565.1">
    <property type="nucleotide sequence ID" value="NZ_FNON01000004.1"/>
</dbReference>
<dbReference type="OrthoDB" id="99456at2"/>
<evidence type="ECO:0000313" key="3">
    <source>
        <dbReference type="Proteomes" id="UP000199515"/>
    </source>
</evidence>
<keyword evidence="3" id="KW-1185">Reference proteome</keyword>
<evidence type="ECO:0000313" key="2">
    <source>
        <dbReference type="EMBL" id="SDX96240.1"/>
    </source>
</evidence>
<keyword evidence="1" id="KW-0732">Signal</keyword>
<feature type="signal peptide" evidence="1">
    <location>
        <begin position="1"/>
        <end position="29"/>
    </location>
</feature>
<organism evidence="2 3">
    <name type="scientific">Amycolatopsis xylanica</name>
    <dbReference type="NCBI Taxonomy" id="589385"/>
    <lineage>
        <taxon>Bacteria</taxon>
        <taxon>Bacillati</taxon>
        <taxon>Actinomycetota</taxon>
        <taxon>Actinomycetes</taxon>
        <taxon>Pseudonocardiales</taxon>
        <taxon>Pseudonocardiaceae</taxon>
        <taxon>Amycolatopsis</taxon>
    </lineage>
</organism>
<feature type="chain" id="PRO_5039507716" evidence="1">
    <location>
        <begin position="30"/>
        <end position="356"/>
    </location>
</feature>
<dbReference type="Gene3D" id="3.20.20.80">
    <property type="entry name" value="Glycosidases"/>
    <property type="match status" value="1"/>
</dbReference>